<comment type="catalytic activity">
    <reaction evidence="10">
        <text>(R)-2-hydroxyglutarate + NAD(+) = 2-oxoglutarate + NADH + H(+)</text>
        <dbReference type="Rhea" id="RHEA:49612"/>
        <dbReference type="ChEBI" id="CHEBI:15378"/>
        <dbReference type="ChEBI" id="CHEBI:15801"/>
        <dbReference type="ChEBI" id="CHEBI:16810"/>
        <dbReference type="ChEBI" id="CHEBI:57540"/>
        <dbReference type="ChEBI" id="CHEBI:57945"/>
        <dbReference type="EC" id="1.1.1.399"/>
    </reaction>
</comment>
<dbReference type="PROSITE" id="PS00671">
    <property type="entry name" value="D_2_HYDROXYACID_DH_3"/>
    <property type="match status" value="1"/>
</dbReference>
<dbReference type="AlphaFoldDB" id="A0A9D1FQW5"/>
<dbReference type="PROSITE" id="PS00065">
    <property type="entry name" value="D_2_HYDROXYACID_DH_1"/>
    <property type="match status" value="1"/>
</dbReference>
<comment type="similarity">
    <text evidence="3 12">Belongs to the D-isomer specific 2-hydroxyacid dehydrogenase family.</text>
</comment>
<dbReference type="PANTHER" id="PTHR42938:SF47">
    <property type="entry name" value="HYDROXYPYRUVATE REDUCTASE"/>
    <property type="match status" value="1"/>
</dbReference>
<evidence type="ECO:0000256" key="3">
    <source>
        <dbReference type="ARBA" id="ARBA00005854"/>
    </source>
</evidence>
<evidence type="ECO:0000256" key="1">
    <source>
        <dbReference type="ARBA" id="ARBA00003800"/>
    </source>
</evidence>
<dbReference type="Proteomes" id="UP000824002">
    <property type="component" value="Unassembled WGS sequence"/>
</dbReference>
<evidence type="ECO:0000256" key="5">
    <source>
        <dbReference type="ARBA" id="ARBA00013143"/>
    </source>
</evidence>
<evidence type="ECO:0000256" key="6">
    <source>
        <dbReference type="ARBA" id="ARBA00021582"/>
    </source>
</evidence>
<evidence type="ECO:0000256" key="7">
    <source>
        <dbReference type="ARBA" id="ARBA00023002"/>
    </source>
</evidence>
<dbReference type="CDD" id="cd04901">
    <property type="entry name" value="ACT_3PGDH"/>
    <property type="match status" value="1"/>
</dbReference>
<proteinExistence type="inferred from homology"/>
<evidence type="ECO:0000256" key="9">
    <source>
        <dbReference type="ARBA" id="ARBA00030455"/>
    </source>
</evidence>
<gene>
    <name evidence="14" type="ORF">IAB51_13180</name>
</gene>
<dbReference type="Pfam" id="PF02826">
    <property type="entry name" value="2-Hacid_dh_C"/>
    <property type="match status" value="1"/>
</dbReference>
<protein>
    <recommendedName>
        <fullName evidence="6">D-3-phosphoglycerate dehydrogenase</fullName>
        <ecNumber evidence="4">1.1.1.399</ecNumber>
        <ecNumber evidence="5">1.1.1.95</ecNumber>
    </recommendedName>
    <alternativeName>
        <fullName evidence="9">2-oxoglutarate reductase</fullName>
    </alternativeName>
</protein>
<evidence type="ECO:0000313" key="15">
    <source>
        <dbReference type="Proteomes" id="UP000824002"/>
    </source>
</evidence>
<sequence>MYRIQTLNKISPLGLERFDRAQYTWGDDLENPDAILVRSASMHDMELGDNVKAIARAGAGVNNIPLDKCSQAGIVVFNTPGANANAVKELVLLGLFMSSRKIQPAMEWMATLKGKGEEVPKLVEKGKSQFVGPEILGKSLGVIGLGAIGAQVANAAVALGMKVYGYDPYISVDAAWGMDRAIIHAKSLKEVYETCDYITLHLPCNSETKGMINASSIQMMKTGVRILNFARGELVESADMLAALDEKQVKVYVTDFADDALLGHKGVVALPHLGASTPESEDNCAMMAADELMEYLETGNITNSVNLPSLNLPMGKAGRLCIIHKNVSGMLSRMAAVLSEEGCNIENMINDSKKDYAYTIMNLAQNVDDSMAEKLAAVPDVIKVRVL</sequence>
<feature type="domain" description="ACT" evidence="13">
    <location>
        <begin position="319"/>
        <end position="387"/>
    </location>
</feature>
<keyword evidence="8" id="KW-0520">NAD</keyword>
<evidence type="ECO:0000256" key="2">
    <source>
        <dbReference type="ARBA" id="ARBA00005216"/>
    </source>
</evidence>
<dbReference type="InterPro" id="IPR002912">
    <property type="entry name" value="ACT_dom"/>
</dbReference>
<dbReference type="InterPro" id="IPR029752">
    <property type="entry name" value="D-isomer_DH_CS1"/>
</dbReference>
<dbReference type="InterPro" id="IPR029753">
    <property type="entry name" value="D-isomer_DH_CS"/>
</dbReference>
<dbReference type="EC" id="1.1.1.399" evidence="4"/>
<comment type="function">
    <text evidence="1">Catalyzes the reversible oxidation of 3-phospho-D-glycerate to 3-phosphonooxypyruvate, the first step of the phosphorylated L-serine biosynthesis pathway. Also catalyzes the reversible oxidation of 2-hydroxyglutarate to 2-oxoglutarate.</text>
</comment>
<dbReference type="SUPFAM" id="SSF55021">
    <property type="entry name" value="ACT-like"/>
    <property type="match status" value="1"/>
</dbReference>
<evidence type="ECO:0000259" key="13">
    <source>
        <dbReference type="PROSITE" id="PS51671"/>
    </source>
</evidence>
<dbReference type="EMBL" id="DVJP01000085">
    <property type="protein sequence ID" value="HIS77730.1"/>
    <property type="molecule type" value="Genomic_DNA"/>
</dbReference>
<dbReference type="InterPro" id="IPR006140">
    <property type="entry name" value="D-isomer_DH_NAD-bd"/>
</dbReference>
<dbReference type="Pfam" id="PF00389">
    <property type="entry name" value="2-Hacid_dh"/>
    <property type="match status" value="1"/>
</dbReference>
<evidence type="ECO:0000256" key="11">
    <source>
        <dbReference type="ARBA" id="ARBA00048731"/>
    </source>
</evidence>
<comment type="catalytic activity">
    <reaction evidence="11">
        <text>(2R)-3-phosphoglycerate + NAD(+) = 3-phosphooxypyruvate + NADH + H(+)</text>
        <dbReference type="Rhea" id="RHEA:12641"/>
        <dbReference type="ChEBI" id="CHEBI:15378"/>
        <dbReference type="ChEBI" id="CHEBI:18110"/>
        <dbReference type="ChEBI" id="CHEBI:57540"/>
        <dbReference type="ChEBI" id="CHEBI:57945"/>
        <dbReference type="ChEBI" id="CHEBI:58272"/>
        <dbReference type="EC" id="1.1.1.95"/>
    </reaction>
</comment>
<organism evidence="14 15">
    <name type="scientific">Candidatus Merdivicinus excrementipullorum</name>
    <dbReference type="NCBI Taxonomy" id="2840867"/>
    <lineage>
        <taxon>Bacteria</taxon>
        <taxon>Bacillati</taxon>
        <taxon>Bacillota</taxon>
        <taxon>Clostridia</taxon>
        <taxon>Eubacteriales</taxon>
        <taxon>Oscillospiraceae</taxon>
        <taxon>Oscillospiraceae incertae sedis</taxon>
        <taxon>Candidatus Merdivicinus</taxon>
    </lineage>
</organism>
<dbReference type="PANTHER" id="PTHR42938">
    <property type="entry name" value="FORMATE DEHYDROGENASE 1"/>
    <property type="match status" value="1"/>
</dbReference>
<evidence type="ECO:0000313" key="14">
    <source>
        <dbReference type="EMBL" id="HIS77730.1"/>
    </source>
</evidence>
<dbReference type="GO" id="GO:0051287">
    <property type="term" value="F:NAD binding"/>
    <property type="evidence" value="ECO:0007669"/>
    <property type="project" value="InterPro"/>
</dbReference>
<dbReference type="InterPro" id="IPR036291">
    <property type="entry name" value="NAD(P)-bd_dom_sf"/>
</dbReference>
<reference evidence="14" key="1">
    <citation type="submission" date="2020-10" db="EMBL/GenBank/DDBJ databases">
        <authorList>
            <person name="Gilroy R."/>
        </authorList>
    </citation>
    <scope>NUCLEOTIDE SEQUENCE</scope>
    <source>
        <strain evidence="14">CHK199-13235</strain>
    </source>
</reference>
<name>A0A9D1FQW5_9FIRM</name>
<dbReference type="SUPFAM" id="SSF51735">
    <property type="entry name" value="NAD(P)-binding Rossmann-fold domains"/>
    <property type="match status" value="1"/>
</dbReference>
<dbReference type="PROSITE" id="PS51671">
    <property type="entry name" value="ACT"/>
    <property type="match status" value="1"/>
</dbReference>
<evidence type="ECO:0000256" key="4">
    <source>
        <dbReference type="ARBA" id="ARBA00013001"/>
    </source>
</evidence>
<dbReference type="EC" id="1.1.1.95" evidence="5"/>
<keyword evidence="7 12" id="KW-0560">Oxidoreductase</keyword>
<dbReference type="InterPro" id="IPR045865">
    <property type="entry name" value="ACT-like_dom_sf"/>
</dbReference>
<dbReference type="GO" id="GO:0004617">
    <property type="term" value="F:phosphoglycerate dehydrogenase activity"/>
    <property type="evidence" value="ECO:0007669"/>
    <property type="project" value="UniProtKB-EC"/>
</dbReference>
<dbReference type="Gene3D" id="3.30.70.260">
    <property type="match status" value="1"/>
</dbReference>
<evidence type="ECO:0000256" key="12">
    <source>
        <dbReference type="RuleBase" id="RU003719"/>
    </source>
</evidence>
<dbReference type="CDD" id="cd12174">
    <property type="entry name" value="PGDH_like_3"/>
    <property type="match status" value="1"/>
</dbReference>
<comment type="pathway">
    <text evidence="2">Amino-acid biosynthesis; L-serine biosynthesis; L-serine from 3-phospho-D-glycerate: step 1/3.</text>
</comment>
<accession>A0A9D1FQW5</accession>
<reference evidence="14" key="2">
    <citation type="journal article" date="2021" name="PeerJ">
        <title>Extensive microbial diversity within the chicken gut microbiome revealed by metagenomics and culture.</title>
        <authorList>
            <person name="Gilroy R."/>
            <person name="Ravi A."/>
            <person name="Getino M."/>
            <person name="Pursley I."/>
            <person name="Horton D.L."/>
            <person name="Alikhan N.F."/>
            <person name="Baker D."/>
            <person name="Gharbi K."/>
            <person name="Hall N."/>
            <person name="Watson M."/>
            <person name="Adriaenssens E.M."/>
            <person name="Foster-Nyarko E."/>
            <person name="Jarju S."/>
            <person name="Secka A."/>
            <person name="Antonio M."/>
            <person name="Oren A."/>
            <person name="Chaudhuri R.R."/>
            <person name="La Ragione R."/>
            <person name="Hildebrand F."/>
            <person name="Pallen M.J."/>
        </authorList>
    </citation>
    <scope>NUCLEOTIDE SEQUENCE</scope>
    <source>
        <strain evidence="14">CHK199-13235</strain>
    </source>
</reference>
<evidence type="ECO:0000256" key="10">
    <source>
        <dbReference type="ARBA" id="ARBA00048126"/>
    </source>
</evidence>
<comment type="caution">
    <text evidence="14">The sequence shown here is derived from an EMBL/GenBank/DDBJ whole genome shotgun (WGS) entry which is preliminary data.</text>
</comment>
<dbReference type="Gene3D" id="3.40.50.720">
    <property type="entry name" value="NAD(P)-binding Rossmann-like Domain"/>
    <property type="match status" value="2"/>
</dbReference>
<dbReference type="InterPro" id="IPR006139">
    <property type="entry name" value="D-isomer_2_OHA_DH_cat_dom"/>
</dbReference>
<dbReference type="SUPFAM" id="SSF52283">
    <property type="entry name" value="Formate/glycerate dehydrogenase catalytic domain-like"/>
    <property type="match status" value="1"/>
</dbReference>
<evidence type="ECO:0000256" key="8">
    <source>
        <dbReference type="ARBA" id="ARBA00023027"/>
    </source>
</evidence>